<feature type="compositionally biased region" description="Low complexity" evidence="1">
    <location>
        <begin position="147"/>
        <end position="160"/>
    </location>
</feature>
<feature type="compositionally biased region" description="Polar residues" evidence="1">
    <location>
        <begin position="262"/>
        <end position="285"/>
    </location>
</feature>
<feature type="compositionally biased region" description="Basic and acidic residues" evidence="1">
    <location>
        <begin position="1"/>
        <end position="12"/>
    </location>
</feature>
<feature type="compositionally biased region" description="Acidic residues" evidence="1">
    <location>
        <begin position="61"/>
        <end position="74"/>
    </location>
</feature>
<feature type="compositionally biased region" description="Polar residues" evidence="1">
    <location>
        <begin position="16"/>
        <end position="27"/>
    </location>
</feature>
<sequence>MSETGSETKSEDGVESNENNPNETVCSAGSEENYINQDRQPDQENPQDPQENPDSIHAEEDPVIQEEPCVEEAEEKNTETEDVIIGQEDIKSGEETRNQAKEPELGSDLESYSEPEKTEELPLNSDSQEKSHTPVPDPPTMDEIATSELESLKLSGSETSPLEHRIIQNNENETVEEPKQFTPTPQAPVKKTPAKSGIRPPSAVLRNPKVPSLPRPATTTPSTPRAISTPRQTASTAPSPRPLSRMPRERSDVQNRHPLEALTTSESSHQSEVPISRPTVIQVTSRPKMAATMLDKKNLNKRRSISQRSSSSSLLHSKQYPGAIYPLSPDFIFNC</sequence>
<protein>
    <submittedName>
        <fullName evidence="3">Extensin-like</fullName>
    </submittedName>
</protein>
<dbReference type="Proteomes" id="UP000095282">
    <property type="component" value="Unplaced"/>
</dbReference>
<dbReference type="WBParaSite" id="Csp11.Scaffold630.g16681.t1">
    <property type="protein sequence ID" value="Csp11.Scaffold630.g16681.t1"/>
    <property type="gene ID" value="Csp11.Scaffold630.g16681"/>
</dbReference>
<evidence type="ECO:0000256" key="1">
    <source>
        <dbReference type="SAM" id="MobiDB-lite"/>
    </source>
</evidence>
<name>A0A1I7UJT9_9PELO</name>
<evidence type="ECO:0000313" key="3">
    <source>
        <dbReference type="WBParaSite" id="Csp11.Scaffold630.g16681.t1"/>
    </source>
</evidence>
<dbReference type="eggNOG" id="KOG2418">
    <property type="taxonomic scope" value="Eukaryota"/>
</dbReference>
<accession>A0A1I7UJT9</accession>
<proteinExistence type="predicted"/>
<reference evidence="3" key="1">
    <citation type="submission" date="2016-11" db="UniProtKB">
        <authorList>
            <consortium name="WormBaseParasite"/>
        </authorList>
    </citation>
    <scope>IDENTIFICATION</scope>
</reference>
<feature type="region of interest" description="Disordered" evidence="1">
    <location>
        <begin position="1"/>
        <end position="328"/>
    </location>
</feature>
<dbReference type="STRING" id="1561998.A0A1I7UJT9"/>
<organism evidence="2 3">
    <name type="scientific">Caenorhabditis tropicalis</name>
    <dbReference type="NCBI Taxonomy" id="1561998"/>
    <lineage>
        <taxon>Eukaryota</taxon>
        <taxon>Metazoa</taxon>
        <taxon>Ecdysozoa</taxon>
        <taxon>Nematoda</taxon>
        <taxon>Chromadorea</taxon>
        <taxon>Rhabditida</taxon>
        <taxon>Rhabditina</taxon>
        <taxon>Rhabditomorpha</taxon>
        <taxon>Rhabditoidea</taxon>
        <taxon>Rhabditidae</taxon>
        <taxon>Peloderinae</taxon>
        <taxon>Caenorhabditis</taxon>
    </lineage>
</organism>
<keyword evidence="2" id="KW-1185">Reference proteome</keyword>
<evidence type="ECO:0000313" key="2">
    <source>
        <dbReference type="Proteomes" id="UP000095282"/>
    </source>
</evidence>
<feature type="compositionally biased region" description="Low complexity" evidence="1">
    <location>
        <begin position="43"/>
        <end position="53"/>
    </location>
</feature>
<feature type="compositionally biased region" description="Basic and acidic residues" evidence="1">
    <location>
        <begin position="246"/>
        <end position="259"/>
    </location>
</feature>
<dbReference type="AlphaFoldDB" id="A0A1I7UJT9"/>
<feature type="compositionally biased region" description="Low complexity" evidence="1">
    <location>
        <begin position="215"/>
        <end position="231"/>
    </location>
</feature>
<feature type="compositionally biased region" description="Basic and acidic residues" evidence="1">
    <location>
        <begin position="88"/>
        <end position="104"/>
    </location>
</feature>